<dbReference type="EMBL" id="CP011132">
    <property type="protein sequence ID" value="AKE60893.1"/>
    <property type="molecule type" value="Genomic_DNA"/>
</dbReference>
<reference evidence="1 2" key="1">
    <citation type="journal article" date="2013" name="Appl. Microbiol. Biotechnol.">
        <title>Glycerol assimilation and production of 1,3-propanediol by Citrobacter amalonaticus Y19.</title>
        <authorList>
            <person name="Ainala S.K."/>
            <person name="Ashok S."/>
            <person name="Ko Y."/>
            <person name="Park S."/>
        </authorList>
    </citation>
    <scope>NUCLEOTIDE SEQUENCE [LARGE SCALE GENOMIC DNA]</scope>
    <source>
        <strain evidence="1 2">Y19</strain>
    </source>
</reference>
<sequence>MKRHLSPDCKTVILINGIPASGKSTITRQLSETFSLPLLTIDGIKEPFMARFTDIDRPFNRQLGCAAYEVIWSIIGHSPASVVWLVDAWFGFQPRETLQQLLQQAGVEKVVEVWNHITPELAVARYATRLQARKPGHPGEEYLPELAQLAERAGPMRLGPVLTVDQAQTLDIDSVIAWIDEQIAKT</sequence>
<dbReference type="AlphaFoldDB" id="A0A0F6RHG4"/>
<dbReference type="SUPFAM" id="SSF52540">
    <property type="entry name" value="P-loop containing nucleoside triphosphate hydrolases"/>
    <property type="match status" value="1"/>
</dbReference>
<name>A0A0F6RHG4_CITAM</name>
<protein>
    <submittedName>
        <fullName evidence="1">ATPase AAA</fullName>
    </submittedName>
</protein>
<evidence type="ECO:0000313" key="2">
    <source>
        <dbReference type="Proteomes" id="UP000034085"/>
    </source>
</evidence>
<dbReference type="Gene3D" id="3.40.50.300">
    <property type="entry name" value="P-loop containing nucleotide triphosphate hydrolases"/>
    <property type="match status" value="1"/>
</dbReference>
<dbReference type="HOGENOM" id="CLU_106286_0_0_6"/>
<gene>
    <name evidence="1" type="ORF">F384_21155</name>
</gene>
<dbReference type="PATRIC" id="fig|1261127.3.peg.4396"/>
<dbReference type="KEGG" id="cama:F384_21155"/>
<dbReference type="OrthoDB" id="9810372at2"/>
<dbReference type="InterPro" id="IPR027417">
    <property type="entry name" value="P-loop_NTPase"/>
</dbReference>
<organism evidence="1 2">
    <name type="scientific">Citrobacter amalonaticus Y19</name>
    <dbReference type="NCBI Taxonomy" id="1261127"/>
    <lineage>
        <taxon>Bacteria</taxon>
        <taxon>Pseudomonadati</taxon>
        <taxon>Pseudomonadota</taxon>
        <taxon>Gammaproteobacteria</taxon>
        <taxon>Enterobacterales</taxon>
        <taxon>Enterobacteriaceae</taxon>
        <taxon>Citrobacter</taxon>
    </lineage>
</organism>
<proteinExistence type="predicted"/>
<dbReference type="Proteomes" id="UP000034085">
    <property type="component" value="Chromosome"/>
</dbReference>
<accession>A0A0F6RHG4</accession>
<dbReference type="RefSeq" id="WP_046493181.1">
    <property type="nucleotide sequence ID" value="NZ_CP011132.1"/>
</dbReference>
<evidence type="ECO:0000313" key="1">
    <source>
        <dbReference type="EMBL" id="AKE60893.1"/>
    </source>
</evidence>